<dbReference type="Pfam" id="PF08263">
    <property type="entry name" value="LRRNT_2"/>
    <property type="match status" value="1"/>
</dbReference>
<protein>
    <submittedName>
        <fullName evidence="16 17">Receptor-like protein EIX2</fullName>
    </submittedName>
</protein>
<evidence type="ECO:0000256" key="6">
    <source>
        <dbReference type="ARBA" id="ARBA00022729"/>
    </source>
</evidence>
<gene>
    <name evidence="16 17" type="primary">LOC113716390</name>
</gene>
<feature type="transmembrane region" description="Helical" evidence="11">
    <location>
        <begin position="887"/>
        <end position="909"/>
    </location>
</feature>
<dbReference type="SMART" id="SM00369">
    <property type="entry name" value="LRR_TYP"/>
    <property type="match status" value="11"/>
</dbReference>
<keyword evidence="3" id="KW-1003">Cell membrane</keyword>
<dbReference type="GO" id="GO:0051707">
    <property type="term" value="P:response to other organism"/>
    <property type="evidence" value="ECO:0007669"/>
    <property type="project" value="UniProtKB-ARBA"/>
</dbReference>
<feature type="chain" id="PRO_5044650698" evidence="12">
    <location>
        <begin position="27"/>
        <end position="944"/>
    </location>
</feature>
<evidence type="ECO:0000256" key="12">
    <source>
        <dbReference type="SAM" id="SignalP"/>
    </source>
</evidence>
<evidence type="ECO:0000313" key="15">
    <source>
        <dbReference type="Proteomes" id="UP001652660"/>
    </source>
</evidence>
<keyword evidence="6 12" id="KW-0732">Signal</keyword>
<dbReference type="InterPro" id="IPR032675">
    <property type="entry name" value="LRR_dom_sf"/>
</dbReference>
<evidence type="ECO:0000256" key="5">
    <source>
        <dbReference type="ARBA" id="ARBA00022692"/>
    </source>
</evidence>
<evidence type="ECO:0000256" key="8">
    <source>
        <dbReference type="ARBA" id="ARBA00022989"/>
    </source>
</evidence>
<keyword evidence="8 11" id="KW-1133">Transmembrane helix</keyword>
<dbReference type="PROSITE" id="PS51450">
    <property type="entry name" value="LRR"/>
    <property type="match status" value="3"/>
</dbReference>
<evidence type="ECO:0000259" key="14">
    <source>
        <dbReference type="Pfam" id="PF23598"/>
    </source>
</evidence>
<evidence type="ECO:0000256" key="11">
    <source>
        <dbReference type="SAM" id="Phobius"/>
    </source>
</evidence>
<dbReference type="PRINTS" id="PR00019">
    <property type="entry name" value="LEURICHRPT"/>
</dbReference>
<dbReference type="Pfam" id="PF00560">
    <property type="entry name" value="LRR_1"/>
    <property type="match status" value="4"/>
</dbReference>
<reference evidence="15" key="1">
    <citation type="journal article" date="2025" name="Foods">
        <title>Unveiling the Microbial Signatures of Arabica Coffee Cherries: Insights into Ripeness Specific Diversity, Functional Traits, and Implications for Quality and Safety.</title>
        <authorList>
            <consortium name="RefSeq"/>
            <person name="Tenea G.N."/>
            <person name="Cifuentes V."/>
            <person name="Reyes P."/>
            <person name="Cevallos-Vallejos M."/>
        </authorList>
    </citation>
    <scope>NUCLEOTIDE SEQUENCE [LARGE SCALE GENOMIC DNA]</scope>
</reference>
<proteinExistence type="inferred from homology"/>
<keyword evidence="7" id="KW-0677">Repeat</keyword>
<feature type="domain" description="Leucine-rich repeat-containing N-terminal plant-type" evidence="13">
    <location>
        <begin position="45"/>
        <end position="81"/>
    </location>
</feature>
<dbReference type="Proteomes" id="UP001652660">
    <property type="component" value="Chromosome 11c"/>
</dbReference>
<dbReference type="RefSeq" id="XP_027096498.1">
    <property type="nucleotide sequence ID" value="XM_027240697.1"/>
</dbReference>
<evidence type="ECO:0000256" key="2">
    <source>
        <dbReference type="ARBA" id="ARBA00009592"/>
    </source>
</evidence>
<evidence type="ECO:0000256" key="4">
    <source>
        <dbReference type="ARBA" id="ARBA00022614"/>
    </source>
</evidence>
<evidence type="ECO:0000259" key="13">
    <source>
        <dbReference type="Pfam" id="PF08263"/>
    </source>
</evidence>
<dbReference type="Pfam" id="PF12799">
    <property type="entry name" value="LRR_4"/>
    <property type="match status" value="1"/>
</dbReference>
<sequence>MEHHLLCTPSSLLLLFLFSSIPITSQFTFGSSKQAYHHSNATCIESERRALLQLKHGLKDESNRLSSWIGEGCCSWKGVSCHKITGSVLKLDLRNTVPLYSDEDSHCTNCLGGQLSPFLVNLTNLRYLDLSVNNFSTFQVPTFLGLLENLRYLNLSNAKFDGEIPHHLGNLSHLRYLDIGLSSSGSTIKDLEWVVRLSSLEVLVLSLVNLSAAQDGLRAISMLPSLTTLDLFGCHLVIHPHLSPANFTSLSSLDLGENNFSNHMIPPWLGNLTGLLDLRLGDNNFSNPIHGLFEQMTSLLRLDLWGNRFDVSFFKSLCNLSNLTYLDLSSNDLQLSIPSEIGQLSRLAALSLFGFNLYGFIPVSLGQLTKLQVLDISYTSLTGVLSEDHLGKLGELKSLFLSHSFLTLNLSSTWVPPFQLQQLEMASIKVGPQFPGWLWTQKFEELDMSNAGISDAIPSWFRVLCYDISSLDLSNNNLTGNPLEFKELKNNNYRFVSLSSNKLEGSVKSFPSDISSLDLSQNFLTGEIPPPYVGQMDASTYFLKLSGNRFTGSIPEDLCKLKSLSELDLSNNLLSGKVPLCFGGLRFLWVLNLANNNLCGQIPSSLGNLGALEILHLNGNKFIGRLPSSMQHLSNLVIFDLGDNGVRDTIPAWIGEMSSNLMFLRFQSNNFYGGISDKLCLLSNLQVLNLAHNNLTGYIPHCFNNFSMMVSSEHGSILTITYDTTNLQNYKGGNELEYSFGNLVLIKSISLSTNNLVGEIPDGIMDLAALQTLNLSHNHLTGRISEKIGNLKRLETLDLSMNEFFGAIPDNLATINSLSFLNLSHNSLSGEIPSGNQLQTLTDPSIYEGNSGLCGKPLPKNCPENKSPAENDPILDDKDHGEFDWSWFYAGIGPGFALGIVGFLAILLFKRSWRYAYFEFLESASDRIAAMIALKTTRCARNFH</sequence>
<organism evidence="15 16">
    <name type="scientific">Coffea arabica</name>
    <name type="common">Arabian coffee</name>
    <dbReference type="NCBI Taxonomy" id="13443"/>
    <lineage>
        <taxon>Eukaryota</taxon>
        <taxon>Viridiplantae</taxon>
        <taxon>Streptophyta</taxon>
        <taxon>Embryophyta</taxon>
        <taxon>Tracheophyta</taxon>
        <taxon>Spermatophyta</taxon>
        <taxon>Magnoliopsida</taxon>
        <taxon>eudicotyledons</taxon>
        <taxon>Gunneridae</taxon>
        <taxon>Pentapetalae</taxon>
        <taxon>asterids</taxon>
        <taxon>lamiids</taxon>
        <taxon>Gentianales</taxon>
        <taxon>Rubiaceae</taxon>
        <taxon>Ixoroideae</taxon>
        <taxon>Gardenieae complex</taxon>
        <taxon>Bertiereae - Coffeeae clade</taxon>
        <taxon>Coffeeae</taxon>
        <taxon>Coffea</taxon>
    </lineage>
</organism>
<feature type="signal peptide" evidence="12">
    <location>
        <begin position="1"/>
        <end position="26"/>
    </location>
</feature>
<evidence type="ECO:0000256" key="3">
    <source>
        <dbReference type="ARBA" id="ARBA00022475"/>
    </source>
</evidence>
<evidence type="ECO:0000256" key="1">
    <source>
        <dbReference type="ARBA" id="ARBA00004251"/>
    </source>
</evidence>
<dbReference type="GeneID" id="113716390"/>
<dbReference type="FunFam" id="3.80.10.10:FF:000213">
    <property type="entry name" value="Tyrosine-sulfated glycopeptide receptor 1"/>
    <property type="match status" value="2"/>
</dbReference>
<dbReference type="AlphaFoldDB" id="A0A6P6V0Y5"/>
<dbReference type="SUPFAM" id="SSF52047">
    <property type="entry name" value="RNI-like"/>
    <property type="match status" value="2"/>
</dbReference>
<dbReference type="Pfam" id="PF13855">
    <property type="entry name" value="LRR_8"/>
    <property type="match status" value="2"/>
</dbReference>
<dbReference type="Gene3D" id="3.80.10.10">
    <property type="entry name" value="Ribonuclease Inhibitor"/>
    <property type="match status" value="4"/>
</dbReference>
<feature type="domain" description="Disease resistance R13L4/SHOC-2-like LRR" evidence="14">
    <location>
        <begin position="231"/>
        <end position="441"/>
    </location>
</feature>
<dbReference type="PANTHER" id="PTHR48063">
    <property type="entry name" value="LRR RECEPTOR-LIKE KINASE"/>
    <property type="match status" value="1"/>
</dbReference>
<dbReference type="InterPro" id="IPR046956">
    <property type="entry name" value="RLP23-like"/>
</dbReference>
<dbReference type="InterPro" id="IPR001611">
    <property type="entry name" value="Leu-rich_rpt"/>
</dbReference>
<dbReference type="GO" id="GO:0005886">
    <property type="term" value="C:plasma membrane"/>
    <property type="evidence" value="ECO:0007669"/>
    <property type="project" value="UniProtKB-SubCell"/>
</dbReference>
<dbReference type="RefSeq" id="XP_027096499.1">
    <property type="nucleotide sequence ID" value="XM_027240698.1"/>
</dbReference>
<comment type="similarity">
    <text evidence="2">Belongs to the RLP family.</text>
</comment>
<dbReference type="InterPro" id="IPR025875">
    <property type="entry name" value="Leu-rich_rpt_4"/>
</dbReference>
<dbReference type="PANTHER" id="PTHR48063:SF112">
    <property type="entry name" value="RECEPTOR LIKE PROTEIN 30-LIKE"/>
    <property type="match status" value="1"/>
</dbReference>
<evidence type="ECO:0000256" key="7">
    <source>
        <dbReference type="ARBA" id="ARBA00022737"/>
    </source>
</evidence>
<dbReference type="Pfam" id="PF23598">
    <property type="entry name" value="LRR_14"/>
    <property type="match status" value="1"/>
</dbReference>
<dbReference type="InterPro" id="IPR003591">
    <property type="entry name" value="Leu-rich_rpt_typical-subtyp"/>
</dbReference>
<evidence type="ECO:0000313" key="17">
    <source>
        <dbReference type="RefSeq" id="XP_027096499.1"/>
    </source>
</evidence>
<keyword evidence="10" id="KW-0325">Glycoprotein</keyword>
<keyword evidence="15" id="KW-1185">Reference proteome</keyword>
<dbReference type="InterPro" id="IPR013210">
    <property type="entry name" value="LRR_N_plant-typ"/>
</dbReference>
<keyword evidence="5 11" id="KW-0812">Transmembrane</keyword>
<keyword evidence="4" id="KW-0433">Leucine-rich repeat</keyword>
<dbReference type="GO" id="GO:0006952">
    <property type="term" value="P:defense response"/>
    <property type="evidence" value="ECO:0007669"/>
    <property type="project" value="UniProtKB-ARBA"/>
</dbReference>
<comment type="subcellular location">
    <subcellularLocation>
        <location evidence="1">Cell membrane</location>
        <topology evidence="1">Single-pass type I membrane protein</topology>
    </subcellularLocation>
</comment>
<accession>A0A6P6V0Y5</accession>
<name>A0A6P6V0Y5_COFAR</name>
<evidence type="ECO:0000313" key="16">
    <source>
        <dbReference type="RefSeq" id="XP_027096498.1"/>
    </source>
</evidence>
<evidence type="ECO:0000256" key="10">
    <source>
        <dbReference type="ARBA" id="ARBA00023180"/>
    </source>
</evidence>
<evidence type="ECO:0000256" key="9">
    <source>
        <dbReference type="ARBA" id="ARBA00023136"/>
    </source>
</evidence>
<keyword evidence="9 11" id="KW-0472">Membrane</keyword>
<reference evidence="16 17" key="2">
    <citation type="submission" date="2025-04" db="UniProtKB">
        <authorList>
            <consortium name="RefSeq"/>
        </authorList>
    </citation>
    <scope>IDENTIFICATION</scope>
    <source>
        <tissue evidence="16 17">Leaves</tissue>
    </source>
</reference>
<dbReference type="InterPro" id="IPR055414">
    <property type="entry name" value="LRR_R13L4/SHOC2-like"/>
</dbReference>